<reference evidence="2" key="1">
    <citation type="submission" date="2020-03" db="EMBL/GenBank/DDBJ databases">
        <authorList>
            <person name="Weist P."/>
        </authorList>
    </citation>
    <scope>NUCLEOTIDE SEQUENCE</scope>
</reference>
<gene>
    <name evidence="2" type="ORF">PLEPLA_LOCUS1729</name>
</gene>
<comment type="caution">
    <text evidence="2">The sequence shown here is derived from an EMBL/GenBank/DDBJ whole genome shotgun (WGS) entry which is preliminary data.</text>
</comment>
<proteinExistence type="predicted"/>
<feature type="region of interest" description="Disordered" evidence="1">
    <location>
        <begin position="64"/>
        <end position="110"/>
    </location>
</feature>
<feature type="compositionally biased region" description="Polar residues" evidence="1">
    <location>
        <begin position="93"/>
        <end position="102"/>
    </location>
</feature>
<dbReference type="EMBL" id="CADEAL010000084">
    <property type="protein sequence ID" value="CAB1414026.1"/>
    <property type="molecule type" value="Genomic_DNA"/>
</dbReference>
<evidence type="ECO:0000256" key="1">
    <source>
        <dbReference type="SAM" id="MobiDB-lite"/>
    </source>
</evidence>
<dbReference type="AlphaFoldDB" id="A0A9N7TK78"/>
<evidence type="ECO:0000313" key="2">
    <source>
        <dbReference type="EMBL" id="CAB1414026.1"/>
    </source>
</evidence>
<evidence type="ECO:0000313" key="3">
    <source>
        <dbReference type="Proteomes" id="UP001153269"/>
    </source>
</evidence>
<name>A0A9N7TK78_PLEPL</name>
<keyword evidence="3" id="KW-1185">Reference proteome</keyword>
<sequence length="123" mass="14046">MARTPPHSGQQVPFESWECEAEGLLEEPPKKGSCQPVYWEHTGGGDACGFPLFATLLANEELTDLTHQPKRMKREEGEEGMKEGGPRNWCHPSVSQEQQQPFRETFDIQPPPLERLGLRLEWF</sequence>
<accession>A0A9N7TK78</accession>
<feature type="compositionally biased region" description="Basic and acidic residues" evidence="1">
    <location>
        <begin position="73"/>
        <end position="85"/>
    </location>
</feature>
<protein>
    <submittedName>
        <fullName evidence="2">Uncharacterized protein</fullName>
    </submittedName>
</protein>
<organism evidence="2 3">
    <name type="scientific">Pleuronectes platessa</name>
    <name type="common">European plaice</name>
    <dbReference type="NCBI Taxonomy" id="8262"/>
    <lineage>
        <taxon>Eukaryota</taxon>
        <taxon>Metazoa</taxon>
        <taxon>Chordata</taxon>
        <taxon>Craniata</taxon>
        <taxon>Vertebrata</taxon>
        <taxon>Euteleostomi</taxon>
        <taxon>Actinopterygii</taxon>
        <taxon>Neopterygii</taxon>
        <taxon>Teleostei</taxon>
        <taxon>Neoteleostei</taxon>
        <taxon>Acanthomorphata</taxon>
        <taxon>Carangaria</taxon>
        <taxon>Pleuronectiformes</taxon>
        <taxon>Pleuronectoidei</taxon>
        <taxon>Pleuronectidae</taxon>
        <taxon>Pleuronectes</taxon>
    </lineage>
</organism>
<dbReference type="Proteomes" id="UP001153269">
    <property type="component" value="Unassembled WGS sequence"/>
</dbReference>